<reference evidence="2" key="1">
    <citation type="journal article" date="2020" name="bioRxiv">
        <title>Hybrid origin of Populus tomentosa Carr. identified through genome sequencing and phylogenomic analysis.</title>
        <authorList>
            <person name="An X."/>
            <person name="Gao K."/>
            <person name="Chen Z."/>
            <person name="Li J."/>
            <person name="Yang X."/>
            <person name="Yang X."/>
            <person name="Zhou J."/>
            <person name="Guo T."/>
            <person name="Zhao T."/>
            <person name="Huang S."/>
            <person name="Miao D."/>
            <person name="Khan W.U."/>
            <person name="Rao P."/>
            <person name="Ye M."/>
            <person name="Lei B."/>
            <person name="Liao W."/>
            <person name="Wang J."/>
            <person name="Ji L."/>
            <person name="Li Y."/>
            <person name="Guo B."/>
            <person name="Mustafa N.S."/>
            <person name="Li S."/>
            <person name="Yun Q."/>
            <person name="Keller S.R."/>
            <person name="Mao J."/>
            <person name="Zhang R."/>
            <person name="Strauss S.H."/>
        </authorList>
    </citation>
    <scope>NUCLEOTIDE SEQUENCE</scope>
    <source>
        <strain evidence="2">GM15</strain>
        <tissue evidence="2">Leaf</tissue>
    </source>
</reference>
<protein>
    <submittedName>
        <fullName evidence="2">Uncharacterized protein</fullName>
    </submittedName>
</protein>
<feature type="region of interest" description="Disordered" evidence="1">
    <location>
        <begin position="76"/>
        <end position="108"/>
    </location>
</feature>
<accession>A0A8X7ZH33</accession>
<name>A0A8X7ZH33_POPTO</name>
<dbReference type="EMBL" id="JAAWWB010000014">
    <property type="protein sequence ID" value="KAG6767712.1"/>
    <property type="molecule type" value="Genomic_DNA"/>
</dbReference>
<dbReference type="AlphaFoldDB" id="A0A8X7ZH33"/>
<gene>
    <name evidence="2" type="ORF">POTOM_028926</name>
</gene>
<evidence type="ECO:0000313" key="2">
    <source>
        <dbReference type="EMBL" id="KAG6767712.1"/>
    </source>
</evidence>
<sequence length="108" mass="11999">MRRGERGRTRIRASIGRCLLVVRDTAHLLEGRRGSRRRGKVIGAIARPLMSLQTREWNLILMTSAEGGGLGRIACPLMNSGSESDSDDKRSKSRLRKYSSSSDHESSD</sequence>
<dbReference type="Proteomes" id="UP000886885">
    <property type="component" value="Chromosome 7D"/>
</dbReference>
<evidence type="ECO:0000256" key="1">
    <source>
        <dbReference type="SAM" id="MobiDB-lite"/>
    </source>
</evidence>
<keyword evidence="3" id="KW-1185">Reference proteome</keyword>
<comment type="caution">
    <text evidence="2">The sequence shown here is derived from an EMBL/GenBank/DDBJ whole genome shotgun (WGS) entry which is preliminary data.</text>
</comment>
<evidence type="ECO:0000313" key="3">
    <source>
        <dbReference type="Proteomes" id="UP000886885"/>
    </source>
</evidence>
<proteinExistence type="predicted"/>
<organism evidence="2 3">
    <name type="scientific">Populus tomentosa</name>
    <name type="common">Chinese white poplar</name>
    <dbReference type="NCBI Taxonomy" id="118781"/>
    <lineage>
        <taxon>Eukaryota</taxon>
        <taxon>Viridiplantae</taxon>
        <taxon>Streptophyta</taxon>
        <taxon>Embryophyta</taxon>
        <taxon>Tracheophyta</taxon>
        <taxon>Spermatophyta</taxon>
        <taxon>Magnoliopsida</taxon>
        <taxon>eudicotyledons</taxon>
        <taxon>Gunneridae</taxon>
        <taxon>Pentapetalae</taxon>
        <taxon>rosids</taxon>
        <taxon>fabids</taxon>
        <taxon>Malpighiales</taxon>
        <taxon>Salicaceae</taxon>
        <taxon>Saliceae</taxon>
        <taxon>Populus</taxon>
    </lineage>
</organism>